<evidence type="ECO:0008006" key="3">
    <source>
        <dbReference type="Google" id="ProtNLM"/>
    </source>
</evidence>
<comment type="caution">
    <text evidence="1">The sequence shown here is derived from an EMBL/GenBank/DDBJ whole genome shotgun (WGS) entry which is preliminary data.</text>
</comment>
<accession>A0A1G1KW33</accession>
<proteinExistence type="predicted"/>
<gene>
    <name evidence="1" type="ORF">A3G33_08210</name>
</gene>
<dbReference type="SUPFAM" id="SSF46955">
    <property type="entry name" value="Putative DNA-binding domain"/>
    <property type="match status" value="1"/>
</dbReference>
<dbReference type="Gene3D" id="1.10.1660.10">
    <property type="match status" value="1"/>
</dbReference>
<dbReference type="EMBL" id="MHFR01000043">
    <property type="protein sequence ID" value="OGW97148.1"/>
    <property type="molecule type" value="Genomic_DNA"/>
</dbReference>
<dbReference type="Proteomes" id="UP000178187">
    <property type="component" value="Unassembled WGS sequence"/>
</dbReference>
<protein>
    <recommendedName>
        <fullName evidence="3">HTH merR-type domain-containing protein</fullName>
    </recommendedName>
</protein>
<dbReference type="InterPro" id="IPR009061">
    <property type="entry name" value="DNA-bd_dom_put_sf"/>
</dbReference>
<evidence type="ECO:0000313" key="1">
    <source>
        <dbReference type="EMBL" id="OGW97148.1"/>
    </source>
</evidence>
<organism evidence="1 2">
    <name type="scientific">Candidatus Danuiimicrobium aquiferis</name>
    <dbReference type="NCBI Taxonomy" id="1801832"/>
    <lineage>
        <taxon>Bacteria</taxon>
        <taxon>Pseudomonadati</taxon>
        <taxon>Candidatus Omnitrophota</taxon>
        <taxon>Candidatus Danuiimicrobium</taxon>
    </lineage>
</organism>
<reference evidence="1 2" key="1">
    <citation type="journal article" date="2016" name="Nat. Commun.">
        <title>Thousands of microbial genomes shed light on interconnected biogeochemical processes in an aquifer system.</title>
        <authorList>
            <person name="Anantharaman K."/>
            <person name="Brown C.T."/>
            <person name="Hug L.A."/>
            <person name="Sharon I."/>
            <person name="Castelle C.J."/>
            <person name="Probst A.J."/>
            <person name="Thomas B.C."/>
            <person name="Singh A."/>
            <person name="Wilkins M.J."/>
            <person name="Karaoz U."/>
            <person name="Brodie E.L."/>
            <person name="Williams K.H."/>
            <person name="Hubbard S.S."/>
            <person name="Banfield J.F."/>
        </authorList>
    </citation>
    <scope>NUCLEOTIDE SEQUENCE [LARGE SCALE GENOMIC DNA]</scope>
</reference>
<name>A0A1G1KW33_9BACT</name>
<dbReference type="AlphaFoldDB" id="A0A1G1KW33"/>
<sequence>MEKRYQIEDIEKVLRISRKTYYNWEKAGKIPKARRDPMNNYRYWTKRDMIKLKKITERQ</sequence>
<evidence type="ECO:0000313" key="2">
    <source>
        <dbReference type="Proteomes" id="UP000178187"/>
    </source>
</evidence>